<reference evidence="1 2" key="1">
    <citation type="submission" date="2024-01" db="EMBL/GenBank/DDBJ databases">
        <title>Unpublished Manusciprt.</title>
        <authorList>
            <person name="Duman M."/>
            <person name="Valdes E.G."/>
            <person name="Ajmi N."/>
            <person name="Altun S."/>
            <person name="Saticioglu I.B."/>
        </authorList>
    </citation>
    <scope>NUCLEOTIDE SEQUENCE [LARGE SCALE GENOMIC DNA]</scope>
    <source>
        <strain evidence="1 2">139P</strain>
    </source>
</reference>
<accession>A0ABU7GJS2</accession>
<proteinExistence type="predicted"/>
<evidence type="ECO:0000313" key="1">
    <source>
        <dbReference type="EMBL" id="MEE1879303.1"/>
    </source>
</evidence>
<name>A0ABU7GJS2_9PSED</name>
<dbReference type="Proteomes" id="UP001329505">
    <property type="component" value="Unassembled WGS sequence"/>
</dbReference>
<comment type="caution">
    <text evidence="1">The sequence shown here is derived from an EMBL/GenBank/DDBJ whole genome shotgun (WGS) entry which is preliminary data.</text>
</comment>
<organism evidence="1 2">
    <name type="scientific">Pseudomonas soli</name>
    <dbReference type="NCBI Taxonomy" id="1306993"/>
    <lineage>
        <taxon>Bacteria</taxon>
        <taxon>Pseudomonadati</taxon>
        <taxon>Pseudomonadota</taxon>
        <taxon>Gammaproteobacteria</taxon>
        <taxon>Pseudomonadales</taxon>
        <taxon>Pseudomonadaceae</taxon>
        <taxon>Pseudomonas</taxon>
    </lineage>
</organism>
<keyword evidence="2" id="KW-1185">Reference proteome</keyword>
<dbReference type="RefSeq" id="WP_330125885.1">
    <property type="nucleotide sequence ID" value="NZ_JAZDQQ010000003.1"/>
</dbReference>
<sequence length="167" mass="18764">MVLAILTVFLGRQMASAEDQLGVLTMTNGNQRTECQISIVRGYKFYHMDKTACGDDNVYTFTLSGVKAGVEIKFCGEQYCKENKGCGGWPNEPGCFVYTIKTLKRDSSVDKYALTRLSGLKEGFIPHKSFKMLRVYDDKKIEGKLSRVEIKYCNDADNCPDEPELGQ</sequence>
<gene>
    <name evidence="1" type="ORF">V0R55_03955</name>
</gene>
<protein>
    <submittedName>
        <fullName evidence="1">Uncharacterized protein</fullName>
    </submittedName>
</protein>
<evidence type="ECO:0000313" key="2">
    <source>
        <dbReference type="Proteomes" id="UP001329505"/>
    </source>
</evidence>
<dbReference type="EMBL" id="JAZDQQ010000003">
    <property type="protein sequence ID" value="MEE1879303.1"/>
    <property type="molecule type" value="Genomic_DNA"/>
</dbReference>